<gene>
    <name evidence="6" type="ORF">LTR24_005928</name>
</gene>
<keyword evidence="2" id="KW-0808">Transferase</keyword>
<dbReference type="EMBL" id="JAVRRG010000071">
    <property type="protein sequence ID" value="KAK5089767.1"/>
    <property type="molecule type" value="Genomic_DNA"/>
</dbReference>
<name>A0ABR0K7L5_9EURO</name>
<dbReference type="PANTHER" id="PTHR43712">
    <property type="entry name" value="PUTATIVE (AFU_ORTHOLOGUE AFUA_4G14580)-RELATED"/>
    <property type="match status" value="1"/>
</dbReference>
<dbReference type="Gene3D" id="3.40.50.150">
    <property type="entry name" value="Vaccinia Virus protein VP39"/>
    <property type="match status" value="1"/>
</dbReference>
<evidence type="ECO:0000259" key="5">
    <source>
        <dbReference type="Pfam" id="PF00891"/>
    </source>
</evidence>
<dbReference type="PANTHER" id="PTHR43712:SF5">
    <property type="entry name" value="O-METHYLTRANSFERASE ASQN-RELATED"/>
    <property type="match status" value="1"/>
</dbReference>
<evidence type="ECO:0000256" key="3">
    <source>
        <dbReference type="ARBA" id="ARBA00022691"/>
    </source>
</evidence>
<keyword evidence="7" id="KW-1185">Reference proteome</keyword>
<dbReference type="InterPro" id="IPR016461">
    <property type="entry name" value="COMT-like"/>
</dbReference>
<dbReference type="InterPro" id="IPR029063">
    <property type="entry name" value="SAM-dependent_MTases_sf"/>
</dbReference>
<evidence type="ECO:0000256" key="1">
    <source>
        <dbReference type="ARBA" id="ARBA00022603"/>
    </source>
</evidence>
<keyword evidence="3" id="KW-0949">S-adenosyl-L-methionine</keyword>
<evidence type="ECO:0000313" key="6">
    <source>
        <dbReference type="EMBL" id="KAK5089767.1"/>
    </source>
</evidence>
<dbReference type="InterPro" id="IPR001077">
    <property type="entry name" value="COMT_C"/>
</dbReference>
<sequence>MSKLLTIPSIRDSIGYLVEEGFIGAGRISEAAEMYRGSQERNHAPWNVGHGIDLPTFQFFETNPKRMARFFGNMENFGSQDAYNIRHLVEGYDWTGLGEATVVDVGGNTGHVSLALSKKAPALNFIVQDLENVIMDVKERAEGQPGYERLRFEAHDFFSPQPVSGAAVYLLRFICHDYSDKYAAKILQGLVPAFRQKSRILLFDGIMPAPGTVNNLAERKARIMDMEMMITYNAVERDLEGWKALFAKSDKRLKLQSITTPRGSAHSLMELVLDEASDT</sequence>
<comment type="caution">
    <text evidence="6">The sequence shown here is derived from an EMBL/GenBank/DDBJ whole genome shotgun (WGS) entry which is preliminary data.</text>
</comment>
<proteinExistence type="inferred from homology"/>
<dbReference type="Pfam" id="PF00891">
    <property type="entry name" value="Methyltransf_2"/>
    <property type="match status" value="1"/>
</dbReference>
<evidence type="ECO:0000256" key="2">
    <source>
        <dbReference type="ARBA" id="ARBA00022679"/>
    </source>
</evidence>
<comment type="similarity">
    <text evidence="4">Belongs to the class I-like SAM-binding methyltransferase superfamily. Cation-independent O-methyltransferase family.</text>
</comment>
<dbReference type="SUPFAM" id="SSF53335">
    <property type="entry name" value="S-adenosyl-L-methionine-dependent methyltransferases"/>
    <property type="match status" value="1"/>
</dbReference>
<dbReference type="Proteomes" id="UP001345013">
    <property type="component" value="Unassembled WGS sequence"/>
</dbReference>
<evidence type="ECO:0000256" key="4">
    <source>
        <dbReference type="ARBA" id="ARBA00038277"/>
    </source>
</evidence>
<organism evidence="6 7">
    <name type="scientific">Lithohypha guttulata</name>
    <dbReference type="NCBI Taxonomy" id="1690604"/>
    <lineage>
        <taxon>Eukaryota</taxon>
        <taxon>Fungi</taxon>
        <taxon>Dikarya</taxon>
        <taxon>Ascomycota</taxon>
        <taxon>Pezizomycotina</taxon>
        <taxon>Eurotiomycetes</taxon>
        <taxon>Chaetothyriomycetidae</taxon>
        <taxon>Chaetothyriales</taxon>
        <taxon>Trichomeriaceae</taxon>
        <taxon>Lithohypha</taxon>
    </lineage>
</organism>
<reference evidence="6 7" key="1">
    <citation type="submission" date="2023-08" db="EMBL/GenBank/DDBJ databases">
        <title>Black Yeasts Isolated from many extreme environments.</title>
        <authorList>
            <person name="Coleine C."/>
            <person name="Stajich J.E."/>
            <person name="Selbmann L."/>
        </authorList>
    </citation>
    <scope>NUCLEOTIDE SEQUENCE [LARGE SCALE GENOMIC DNA]</scope>
    <source>
        <strain evidence="6 7">CCFEE 5885</strain>
    </source>
</reference>
<feature type="domain" description="O-methyltransferase C-terminal" evidence="5">
    <location>
        <begin position="39"/>
        <end position="248"/>
    </location>
</feature>
<dbReference type="PROSITE" id="PS51683">
    <property type="entry name" value="SAM_OMT_II"/>
    <property type="match status" value="1"/>
</dbReference>
<accession>A0ABR0K7L5</accession>
<evidence type="ECO:0000313" key="7">
    <source>
        <dbReference type="Proteomes" id="UP001345013"/>
    </source>
</evidence>
<keyword evidence="1" id="KW-0489">Methyltransferase</keyword>
<protein>
    <recommendedName>
        <fullName evidence="5">O-methyltransferase C-terminal domain-containing protein</fullName>
    </recommendedName>
</protein>